<evidence type="ECO:0000313" key="2">
    <source>
        <dbReference type="EMBL" id="MEC4295004.1"/>
    </source>
</evidence>
<proteinExistence type="predicted"/>
<protein>
    <submittedName>
        <fullName evidence="2">FHA domain-containing protein</fullName>
    </submittedName>
</protein>
<keyword evidence="3" id="KW-1185">Reference proteome</keyword>
<feature type="region of interest" description="Disordered" evidence="1">
    <location>
        <begin position="26"/>
        <end position="54"/>
    </location>
</feature>
<organism evidence="2 3">
    <name type="scientific">Adlercreutzia shanghongiae</name>
    <dbReference type="NCBI Taxonomy" id="3111773"/>
    <lineage>
        <taxon>Bacteria</taxon>
        <taxon>Bacillati</taxon>
        <taxon>Actinomycetota</taxon>
        <taxon>Coriobacteriia</taxon>
        <taxon>Eggerthellales</taxon>
        <taxon>Eggerthellaceae</taxon>
        <taxon>Adlercreutzia</taxon>
    </lineage>
</organism>
<dbReference type="EMBL" id="JAYMFH010000007">
    <property type="protein sequence ID" value="MEC4295004.1"/>
    <property type="molecule type" value="Genomic_DNA"/>
</dbReference>
<evidence type="ECO:0000256" key="1">
    <source>
        <dbReference type="SAM" id="MobiDB-lite"/>
    </source>
</evidence>
<sequence>MRLCSCGFANDDAAHVCVACGNPLAREGNAPEDPSTAGLRPSTQDDTEEAPRPAPDLLLEDLRAGTVVRITAPGGILGRAGDFSPDVFSSRVSGVHAVVAASPDGRWTIEHTGRNESSVLRGNAWSSLHAGAPQPLFGGETLKLADMVFRVAVEAPEAAGSFAEATAAAATSDAGGDASATSRPAACAEAVAWSVRCPVCGTEHAVADADGRVDACTFCSDPFDRAAIARVSARPRPVA</sequence>
<dbReference type="Proteomes" id="UP001343724">
    <property type="component" value="Unassembled WGS sequence"/>
</dbReference>
<comment type="caution">
    <text evidence="2">The sequence shown here is derived from an EMBL/GenBank/DDBJ whole genome shotgun (WGS) entry which is preliminary data.</text>
</comment>
<dbReference type="SUPFAM" id="SSF49879">
    <property type="entry name" value="SMAD/FHA domain"/>
    <property type="match status" value="1"/>
</dbReference>
<reference evidence="2 3" key="1">
    <citation type="submission" date="2024-01" db="EMBL/GenBank/DDBJ databases">
        <title>novel species in genus Adlercreutzia.</title>
        <authorList>
            <person name="Liu X."/>
        </authorList>
    </citation>
    <scope>NUCLEOTIDE SEQUENCE [LARGE SCALE GENOMIC DNA]</scope>
    <source>
        <strain evidence="2 3">R22</strain>
    </source>
</reference>
<dbReference type="InterPro" id="IPR008984">
    <property type="entry name" value="SMAD_FHA_dom_sf"/>
</dbReference>
<dbReference type="RefSeq" id="WP_326439910.1">
    <property type="nucleotide sequence ID" value="NZ_JAYMFH010000007.1"/>
</dbReference>
<accession>A0ABU6IYW3</accession>
<dbReference type="CDD" id="cd00060">
    <property type="entry name" value="FHA"/>
    <property type="match status" value="1"/>
</dbReference>
<gene>
    <name evidence="2" type="ORF">VJ920_06755</name>
</gene>
<dbReference type="Gene3D" id="2.60.200.20">
    <property type="match status" value="1"/>
</dbReference>
<name>A0ABU6IYW3_9ACTN</name>
<evidence type="ECO:0000313" key="3">
    <source>
        <dbReference type="Proteomes" id="UP001343724"/>
    </source>
</evidence>